<protein>
    <recommendedName>
        <fullName evidence="3">Protein kinase domain-containing protein</fullName>
    </recommendedName>
</protein>
<feature type="region of interest" description="Disordered" evidence="2">
    <location>
        <begin position="1"/>
        <end position="22"/>
    </location>
</feature>
<dbReference type="PROSITE" id="PS50011">
    <property type="entry name" value="PROTEIN_KINASE_DOM"/>
    <property type="match status" value="1"/>
</dbReference>
<dbReference type="Pfam" id="PF01590">
    <property type="entry name" value="GAF"/>
    <property type="match status" value="1"/>
</dbReference>
<dbReference type="InterPro" id="IPR011009">
    <property type="entry name" value="Kinase-like_dom_sf"/>
</dbReference>
<dbReference type="Gene3D" id="3.30.450.40">
    <property type="match status" value="1"/>
</dbReference>
<sequence>MPSQTDTVADHTDAGQPLRANGPLGPAQFVPIAIRLTKALADWHRFRGPHGALCPNAFRVGSGGEIHLEGLSGAPEMYAAPEQTGRLERGVDERTDLYALGVLFYQLLSGRPPLAAATPAQWRRCHLSERPAPLRELPSTLDEIVAVLLAKSPDDRYQTARGLVADLERCRATLAAGGVATPLPLRTRDRTDRLTFSGRLYGRERQLTRLQAAYDRLAAGGTAEVVAVTGDPGLGRWAAVTGFADSVVTGGGRTVRAVCARDDAGPYAAMARLFTDLAAQLADAPPEQRARISDAVGACGAPLTELSPALRVVLGERPPSAGSAATARHRIQLAARRLLGAVTWPGQPLVIAIRDIQWADEPTIELLRYVLAAPDAPPVLAVVTYRANDVGPDHPLRALLADERVSTSTVALRPLPDSALADLLSEALGSDKRDSSQLSRSVAARTGSNPLLVRHFLHGLADRKLLGYTATGARWEWKQDRIESEPRAAQLPDLVGAKLALFAAGTRELLELAAVLGPRFDATTLEAAAPGSDVSALLRPAVRAELLAEGAIPGEYRWRHEQLRQAVLAGVGGRRLAALRLVVGRAFAPRAGMLFEAVTHLNAASELLSAPDERRWLAELNLDAGARAARIGALTEARRYLKTGRALLDGEARQRWPDLALRLHLAATEAERAAGNLENAERLLTAAKQYIDDDTERARLLGMHAMLLHDAGDSILALRTGIEALRLLGLPLPANPAEWREAGTASVERLRERVDDDALEELINAPDCVAPRVVIAANLIADLAQPIWPDWSGGDLLAAAGVELALEHGPTAATAYILGRLAVVFSRNRHDREASRFAGAGLRLLERPGTRFPAVTRAAAAVLGPSWLDGPGPMIRELYTAYRTAVEEGEVRLAQRIGAVYSVHLFAVGTPLDRVAADVEARWRFAQRHGGDEQAGAVVRLLDAAVSRLRRVPCDSPAPTAEEDATGRRILRGEYRYYSIVGLSPLLAPAHVLDGSDMAELGEVVGQIVTYAPGTFLTAETAYWHAFSLVKRYETAEPEQRESLLAQLETLQDKLDDLAAHGPGLLRARALLLSAERARLAGAADQARTRYDRAIAAAREADFIRTEAFAAERGGRHALAHGQVGDAVAYLRRARACYQQWGAVAKLDQLDELLATASRPAGPTRALDQLDLLTLVRGFQAVAGELRLDRLVGVLLELLVRHSQAERGHLLLANGHHLRPTAEAEVERDVIQVTTHVDGASCSRLPMNLIEYAGRNREVLVGGADELAVRVADPYLAAHRPRSVLCAPIVRRENLLAVLYLEHRRLATAFSTFYLEMLEILCTQAAVALENASGHAQLVEANQILDATFDRMPVGLVLLGPDLKVRRVSPRAVEIMGLPIAPGTPLVELFDVLTPADVHGGAYRYEPGFAAVSDWVEPIDREIVILTPQGGRMRLWTSAIPLRDEAGSLVGVTVLVSQTP</sequence>
<dbReference type="Gene3D" id="3.30.450.20">
    <property type="entry name" value="PAS domain"/>
    <property type="match status" value="1"/>
</dbReference>
<dbReference type="SUPFAM" id="SSF56112">
    <property type="entry name" value="Protein kinase-like (PK-like)"/>
    <property type="match status" value="1"/>
</dbReference>
<organism evidence="4 5">
    <name type="scientific">Planosporangium flavigriseum</name>
    <dbReference type="NCBI Taxonomy" id="373681"/>
    <lineage>
        <taxon>Bacteria</taxon>
        <taxon>Bacillati</taxon>
        <taxon>Actinomycetota</taxon>
        <taxon>Actinomycetes</taxon>
        <taxon>Micromonosporales</taxon>
        <taxon>Micromonosporaceae</taxon>
        <taxon>Planosporangium</taxon>
    </lineage>
</organism>
<dbReference type="InterPro" id="IPR003018">
    <property type="entry name" value="GAF"/>
</dbReference>
<dbReference type="PANTHER" id="PTHR43642:SF1">
    <property type="entry name" value="HYBRID SIGNAL TRANSDUCTION HISTIDINE KINASE G"/>
    <property type="match status" value="1"/>
</dbReference>
<dbReference type="InterPro" id="IPR053159">
    <property type="entry name" value="Hybrid_Histidine_Kinase"/>
</dbReference>
<dbReference type="SUPFAM" id="SSF55781">
    <property type="entry name" value="GAF domain-like"/>
    <property type="match status" value="1"/>
</dbReference>
<feature type="domain" description="Protein kinase" evidence="3">
    <location>
        <begin position="1"/>
        <end position="174"/>
    </location>
</feature>
<dbReference type="Pfam" id="PF13191">
    <property type="entry name" value="AAA_16"/>
    <property type="match status" value="1"/>
</dbReference>
<evidence type="ECO:0000256" key="2">
    <source>
        <dbReference type="SAM" id="MobiDB-lite"/>
    </source>
</evidence>
<dbReference type="InterPro" id="IPR000719">
    <property type="entry name" value="Prot_kinase_dom"/>
</dbReference>
<evidence type="ECO:0000259" key="3">
    <source>
        <dbReference type="PROSITE" id="PS50011"/>
    </source>
</evidence>
<dbReference type="Gene3D" id="1.10.510.10">
    <property type="entry name" value="Transferase(Phosphotransferase) domain 1"/>
    <property type="match status" value="1"/>
</dbReference>
<dbReference type="PANTHER" id="PTHR43642">
    <property type="entry name" value="HYBRID SIGNAL TRANSDUCTION HISTIDINE KINASE G"/>
    <property type="match status" value="1"/>
</dbReference>
<dbReference type="GO" id="GO:0005524">
    <property type="term" value="F:ATP binding"/>
    <property type="evidence" value="ECO:0007669"/>
    <property type="project" value="InterPro"/>
</dbReference>
<accession>A0A8J3PMG2</accession>
<evidence type="ECO:0000313" key="4">
    <source>
        <dbReference type="EMBL" id="GIG75496.1"/>
    </source>
</evidence>
<keyword evidence="5" id="KW-1185">Reference proteome</keyword>
<dbReference type="EMBL" id="BONU01000032">
    <property type="protein sequence ID" value="GIG75496.1"/>
    <property type="molecule type" value="Genomic_DNA"/>
</dbReference>
<feature type="coiled-coil region" evidence="1">
    <location>
        <begin position="663"/>
        <end position="697"/>
    </location>
</feature>
<proteinExistence type="predicted"/>
<comment type="caution">
    <text evidence="4">The sequence shown here is derived from an EMBL/GenBank/DDBJ whole genome shotgun (WGS) entry which is preliminary data.</text>
</comment>
<reference evidence="4" key="1">
    <citation type="submission" date="2021-01" db="EMBL/GenBank/DDBJ databases">
        <title>Whole genome shotgun sequence of Planosporangium flavigriseum NBRC 105377.</title>
        <authorList>
            <person name="Komaki H."/>
            <person name="Tamura T."/>
        </authorList>
    </citation>
    <scope>NUCLEOTIDE SEQUENCE</scope>
    <source>
        <strain evidence="4">NBRC 105377</strain>
    </source>
</reference>
<dbReference type="InterPro" id="IPR035965">
    <property type="entry name" value="PAS-like_dom_sf"/>
</dbReference>
<dbReference type="RefSeq" id="WP_168079228.1">
    <property type="nucleotide sequence ID" value="NZ_BAAAQJ010000009.1"/>
</dbReference>
<dbReference type="SMART" id="SM00065">
    <property type="entry name" value="GAF"/>
    <property type="match status" value="1"/>
</dbReference>
<keyword evidence="1" id="KW-0175">Coiled coil</keyword>
<evidence type="ECO:0000313" key="5">
    <source>
        <dbReference type="Proteomes" id="UP000653674"/>
    </source>
</evidence>
<dbReference type="GO" id="GO:0004672">
    <property type="term" value="F:protein kinase activity"/>
    <property type="evidence" value="ECO:0007669"/>
    <property type="project" value="InterPro"/>
</dbReference>
<name>A0A8J3PMG2_9ACTN</name>
<dbReference type="InterPro" id="IPR041664">
    <property type="entry name" value="AAA_16"/>
</dbReference>
<evidence type="ECO:0000256" key="1">
    <source>
        <dbReference type="SAM" id="Coils"/>
    </source>
</evidence>
<dbReference type="SUPFAM" id="SSF55785">
    <property type="entry name" value="PYP-like sensor domain (PAS domain)"/>
    <property type="match status" value="1"/>
</dbReference>
<gene>
    <name evidence="4" type="ORF">Pfl04_39000</name>
</gene>
<dbReference type="Proteomes" id="UP000653674">
    <property type="component" value="Unassembled WGS sequence"/>
</dbReference>
<dbReference type="InterPro" id="IPR029016">
    <property type="entry name" value="GAF-like_dom_sf"/>
</dbReference>